<proteinExistence type="predicted"/>
<gene>
    <name evidence="1" type="ORF">JAAARDRAFT_199820</name>
</gene>
<reference evidence="2" key="1">
    <citation type="journal article" date="2014" name="Proc. Natl. Acad. Sci. U.S.A.">
        <title>Extensive sampling of basidiomycete genomes demonstrates inadequacy of the white-rot/brown-rot paradigm for wood decay fungi.</title>
        <authorList>
            <person name="Riley R."/>
            <person name="Salamov A.A."/>
            <person name="Brown D.W."/>
            <person name="Nagy L.G."/>
            <person name="Floudas D."/>
            <person name="Held B.W."/>
            <person name="Levasseur A."/>
            <person name="Lombard V."/>
            <person name="Morin E."/>
            <person name="Otillar R."/>
            <person name="Lindquist E.A."/>
            <person name="Sun H."/>
            <person name="LaButti K.M."/>
            <person name="Schmutz J."/>
            <person name="Jabbour D."/>
            <person name="Luo H."/>
            <person name="Baker S.E."/>
            <person name="Pisabarro A.G."/>
            <person name="Walton J.D."/>
            <person name="Blanchette R.A."/>
            <person name="Henrissat B."/>
            <person name="Martin F."/>
            <person name="Cullen D."/>
            <person name="Hibbett D.S."/>
            <person name="Grigoriev I.V."/>
        </authorList>
    </citation>
    <scope>NUCLEOTIDE SEQUENCE [LARGE SCALE GENOMIC DNA]</scope>
    <source>
        <strain evidence="2">MUCL 33604</strain>
    </source>
</reference>
<dbReference type="InParanoid" id="A0A067PHR7"/>
<evidence type="ECO:0008006" key="3">
    <source>
        <dbReference type="Google" id="ProtNLM"/>
    </source>
</evidence>
<organism evidence="1 2">
    <name type="scientific">Jaapia argillacea MUCL 33604</name>
    <dbReference type="NCBI Taxonomy" id="933084"/>
    <lineage>
        <taxon>Eukaryota</taxon>
        <taxon>Fungi</taxon>
        <taxon>Dikarya</taxon>
        <taxon>Basidiomycota</taxon>
        <taxon>Agaricomycotina</taxon>
        <taxon>Agaricomycetes</taxon>
        <taxon>Agaricomycetidae</taxon>
        <taxon>Jaapiales</taxon>
        <taxon>Jaapiaceae</taxon>
        <taxon>Jaapia</taxon>
    </lineage>
</organism>
<evidence type="ECO:0000313" key="1">
    <source>
        <dbReference type="EMBL" id="KDQ50572.1"/>
    </source>
</evidence>
<dbReference type="EMBL" id="KL197758">
    <property type="protein sequence ID" value="KDQ50572.1"/>
    <property type="molecule type" value="Genomic_DNA"/>
</dbReference>
<protein>
    <recommendedName>
        <fullName evidence="3">F-box domain-containing protein</fullName>
    </recommendedName>
</protein>
<accession>A0A067PHR7</accession>
<name>A0A067PHR7_9AGAM</name>
<sequence length="484" mass="53770">MALTCRAFFGPAMDILWSEIPNLVPLIKCMPPDLWQVSGTWYWGDSRPEDTILSLRRALLVTDWERFSIYAPRVRSFGFTDQLHYNICIADQAVCAEAFRDISLCKPTEQLLPNLRHLGWSDKDQLLAPYVHLFLGPKLHSLNLDLHDEDHTKVSSMLSYASFKCPYLTHVELAYKLDKSNDVQDISKFITGLAHLVKLDIKIPSLSAESIIHLSNLDCLEALLMRVPNLGDADLHAAKHFHPAHDSSVGFPSLQHLNIVTTRLSSILSVCRLMRSTPAKSISFSFETATNDEVRSLIKILHDQCSHSLLETLCVRQKNPSSSTPIAPGISIVPLFAFRNLQSLYVQSISLALNDALVRDLAVSWPELVCLDIAADLNAAAHATLLTLASLQILAGHCPRLVQVQLHVDSRVLPDPLDGFVGEKVAILELRSSPISDADDVAGFLMEVFPNLYSIHASDPLAAVGGLPNRWQRVNDILANRFTN</sequence>
<dbReference type="Proteomes" id="UP000027265">
    <property type="component" value="Unassembled WGS sequence"/>
</dbReference>
<dbReference type="Gene3D" id="3.80.10.10">
    <property type="entry name" value="Ribonuclease Inhibitor"/>
    <property type="match status" value="1"/>
</dbReference>
<dbReference type="OrthoDB" id="3031760at2759"/>
<evidence type="ECO:0000313" key="2">
    <source>
        <dbReference type="Proteomes" id="UP000027265"/>
    </source>
</evidence>
<dbReference type="STRING" id="933084.A0A067PHR7"/>
<keyword evidence="2" id="KW-1185">Reference proteome</keyword>
<dbReference type="AlphaFoldDB" id="A0A067PHR7"/>
<dbReference type="InterPro" id="IPR032675">
    <property type="entry name" value="LRR_dom_sf"/>
</dbReference>
<dbReference type="HOGENOM" id="CLU_021164_0_0_1"/>
<dbReference type="SUPFAM" id="SSF52047">
    <property type="entry name" value="RNI-like"/>
    <property type="match status" value="1"/>
</dbReference>